<dbReference type="EMBL" id="JAWWNJ010000124">
    <property type="protein sequence ID" value="KAK6988317.1"/>
    <property type="molecule type" value="Genomic_DNA"/>
</dbReference>
<evidence type="ECO:0000313" key="2">
    <source>
        <dbReference type="Proteomes" id="UP001362999"/>
    </source>
</evidence>
<gene>
    <name evidence="1" type="ORF">R3P38DRAFT_2466150</name>
</gene>
<feature type="non-terminal residue" evidence="1">
    <location>
        <position position="90"/>
    </location>
</feature>
<feature type="non-terminal residue" evidence="1">
    <location>
        <position position="1"/>
    </location>
</feature>
<dbReference type="AlphaFoldDB" id="A0AAV9ZPS1"/>
<sequence>STISQLRTDHSPLNFRRFKSGFVDSPSCPACGAVSETRTHFVLDCPVWEPLRQPIRAAGIYGSLHLSTLLSNPKLLKPLGVFIEATGRFA</sequence>
<comment type="caution">
    <text evidence="1">The sequence shown here is derived from an EMBL/GenBank/DDBJ whole genome shotgun (WGS) entry which is preliminary data.</text>
</comment>
<proteinExistence type="predicted"/>
<organism evidence="1 2">
    <name type="scientific">Favolaschia claudopus</name>
    <dbReference type="NCBI Taxonomy" id="2862362"/>
    <lineage>
        <taxon>Eukaryota</taxon>
        <taxon>Fungi</taxon>
        <taxon>Dikarya</taxon>
        <taxon>Basidiomycota</taxon>
        <taxon>Agaricomycotina</taxon>
        <taxon>Agaricomycetes</taxon>
        <taxon>Agaricomycetidae</taxon>
        <taxon>Agaricales</taxon>
        <taxon>Marasmiineae</taxon>
        <taxon>Mycenaceae</taxon>
        <taxon>Favolaschia</taxon>
    </lineage>
</organism>
<dbReference type="Proteomes" id="UP001362999">
    <property type="component" value="Unassembled WGS sequence"/>
</dbReference>
<accession>A0AAV9ZPS1</accession>
<name>A0AAV9ZPS1_9AGAR</name>
<protein>
    <recommendedName>
        <fullName evidence="3">Reverse transcriptase zinc-binding domain-containing protein</fullName>
    </recommendedName>
</protein>
<reference evidence="1 2" key="1">
    <citation type="journal article" date="2024" name="J Genomics">
        <title>Draft genome sequencing and assembly of Favolaschia claudopus CIRM-BRFM 2984 isolated from oak limbs.</title>
        <authorList>
            <person name="Navarro D."/>
            <person name="Drula E."/>
            <person name="Chaduli D."/>
            <person name="Cazenave R."/>
            <person name="Ahrendt S."/>
            <person name="Wang J."/>
            <person name="Lipzen A."/>
            <person name="Daum C."/>
            <person name="Barry K."/>
            <person name="Grigoriev I.V."/>
            <person name="Favel A."/>
            <person name="Rosso M.N."/>
            <person name="Martin F."/>
        </authorList>
    </citation>
    <scope>NUCLEOTIDE SEQUENCE [LARGE SCALE GENOMIC DNA]</scope>
    <source>
        <strain evidence="1 2">CIRM-BRFM 2984</strain>
    </source>
</reference>
<evidence type="ECO:0008006" key="3">
    <source>
        <dbReference type="Google" id="ProtNLM"/>
    </source>
</evidence>
<keyword evidence="2" id="KW-1185">Reference proteome</keyword>
<evidence type="ECO:0000313" key="1">
    <source>
        <dbReference type="EMBL" id="KAK6988317.1"/>
    </source>
</evidence>